<feature type="compositionally biased region" description="Polar residues" evidence="1">
    <location>
        <begin position="372"/>
        <end position="409"/>
    </location>
</feature>
<gene>
    <name evidence="2" type="ORF">INT48_007507</name>
</gene>
<evidence type="ECO:0000256" key="1">
    <source>
        <dbReference type="SAM" id="MobiDB-lite"/>
    </source>
</evidence>
<comment type="caution">
    <text evidence="2">The sequence shown here is derived from an EMBL/GenBank/DDBJ whole genome shotgun (WGS) entry which is preliminary data.</text>
</comment>
<keyword evidence="3" id="KW-1185">Reference proteome</keyword>
<dbReference type="EMBL" id="JAEPRE010000154">
    <property type="protein sequence ID" value="KAG2231382.1"/>
    <property type="molecule type" value="Genomic_DNA"/>
</dbReference>
<feature type="compositionally biased region" description="Polar residues" evidence="1">
    <location>
        <begin position="264"/>
        <end position="286"/>
    </location>
</feature>
<organism evidence="2 3">
    <name type="scientific">Thamnidium elegans</name>
    <dbReference type="NCBI Taxonomy" id="101142"/>
    <lineage>
        <taxon>Eukaryota</taxon>
        <taxon>Fungi</taxon>
        <taxon>Fungi incertae sedis</taxon>
        <taxon>Mucoromycota</taxon>
        <taxon>Mucoromycotina</taxon>
        <taxon>Mucoromycetes</taxon>
        <taxon>Mucorales</taxon>
        <taxon>Mucorineae</taxon>
        <taxon>Mucoraceae</taxon>
        <taxon>Thamnidium</taxon>
    </lineage>
</organism>
<feature type="region of interest" description="Disordered" evidence="1">
    <location>
        <begin position="365"/>
        <end position="409"/>
    </location>
</feature>
<sequence length="409" mass="46251">MPYSRPKLTKRSRRANPVLTKLCVPGCVITKPHRKKVLAHIGAPYAHVRSSGHHFGGTFTIDTSVGYVDADHDTVMLEAWHTDDIIMEEIWRKDVQNNDWFLNNHRNRLEQQGKQFTYRIPITNSHQNLFMLPPNQLIYHQTEYLPLIDRHQIGPPINHQQVGPINQSVYQTQSIDHHQQLHNPFFFQKQFSIIHHQLTGLNQAQFSTINCQSSATPTQQTNRFPDQAQVPNINQGQGSIYRTGNRQLLHRAKSTQRKPASDIASHQTQEGSTILNQEPIQKSEGLQESLEKEDPLDDRFKNTCHLRGGSRVFIKYDNNEPEQASDKKSAQGGEVSAQTLSTSETSTPTFSNYCNCFPDKLEAYDPYGEGSVSDSEVSLSTEEPNSPVTCDLSTQELNIVSKRPSGNGS</sequence>
<feature type="compositionally biased region" description="Basic and acidic residues" evidence="1">
    <location>
        <begin position="289"/>
        <end position="301"/>
    </location>
</feature>
<evidence type="ECO:0000313" key="3">
    <source>
        <dbReference type="Proteomes" id="UP000613177"/>
    </source>
</evidence>
<reference evidence="2" key="1">
    <citation type="submission" date="2021-01" db="EMBL/GenBank/DDBJ databases">
        <title>Metabolic potential, ecology and presence of endohyphal bacteria is reflected in genomic diversity of Mucoromycotina.</title>
        <authorList>
            <person name="Muszewska A."/>
            <person name="Okrasinska A."/>
            <person name="Steczkiewicz K."/>
            <person name="Drgas O."/>
            <person name="Orlowska M."/>
            <person name="Perlinska-Lenart U."/>
            <person name="Aleksandrzak-Piekarczyk T."/>
            <person name="Szatraj K."/>
            <person name="Zielenkiewicz U."/>
            <person name="Pilsyk S."/>
            <person name="Malc E."/>
            <person name="Mieczkowski P."/>
            <person name="Kruszewska J.S."/>
            <person name="Biernat P."/>
            <person name="Pawlowska J."/>
        </authorList>
    </citation>
    <scope>NUCLEOTIDE SEQUENCE</scope>
    <source>
        <strain evidence="2">WA0000018081</strain>
    </source>
</reference>
<dbReference type="AlphaFoldDB" id="A0A8H7VU11"/>
<proteinExistence type="predicted"/>
<name>A0A8H7VU11_9FUNG</name>
<accession>A0A8H7VU11</accession>
<feature type="compositionally biased region" description="Polar residues" evidence="1">
    <location>
        <begin position="336"/>
        <end position="346"/>
    </location>
</feature>
<feature type="compositionally biased region" description="Polar residues" evidence="1">
    <location>
        <begin position="214"/>
        <end position="246"/>
    </location>
</feature>
<protein>
    <submittedName>
        <fullName evidence="2">Uncharacterized protein</fullName>
    </submittedName>
</protein>
<dbReference type="Proteomes" id="UP000613177">
    <property type="component" value="Unassembled WGS sequence"/>
</dbReference>
<feature type="region of interest" description="Disordered" evidence="1">
    <location>
        <begin position="214"/>
        <end position="303"/>
    </location>
</feature>
<feature type="region of interest" description="Disordered" evidence="1">
    <location>
        <begin position="315"/>
        <end position="346"/>
    </location>
</feature>
<evidence type="ECO:0000313" key="2">
    <source>
        <dbReference type="EMBL" id="KAG2231382.1"/>
    </source>
</evidence>